<name>A0A2V3ZU31_9BACT</name>
<dbReference type="OrthoDB" id="5420347at2"/>
<dbReference type="EMBL" id="QFLI01000008">
    <property type="protein sequence ID" value="PXX97921.1"/>
    <property type="molecule type" value="Genomic_DNA"/>
</dbReference>
<dbReference type="GO" id="GO:0005524">
    <property type="term" value="F:ATP binding"/>
    <property type="evidence" value="ECO:0007669"/>
    <property type="project" value="UniProtKB-UniRule"/>
</dbReference>
<gene>
    <name evidence="3" type="ORF">DF185_16415</name>
</gene>
<proteinExistence type="predicted"/>
<dbReference type="Gene3D" id="3.30.470.20">
    <property type="entry name" value="ATP-grasp fold, B domain"/>
    <property type="match status" value="1"/>
</dbReference>
<dbReference type="GO" id="GO:0046872">
    <property type="term" value="F:metal ion binding"/>
    <property type="evidence" value="ECO:0007669"/>
    <property type="project" value="InterPro"/>
</dbReference>
<sequence length="366" mass="42758">MKNFSEKILVVGAGPQALFLVREFSRLNYHVILVGRKNEIAMHSKYGEKKAIRSEEHLVLELNSLANTYPKLKAYIASGFYLAFLMNHFPRFFQLYQVMPGHKVSIEQLMTKSKTYQLAKNVEVLFPQTHILMDVENQKLVNQLHYPQIVKWNKDIFLFEKPRFKTQLIENVAEMIELLKIVSDQEKASLITQDFLGADLKNNFSYGAYVDEGIVKLDICVNEVRHFRSGVSSVVEEYVGNYAKEIKQQAEAVLNQTKFTGFLDVEFKIKDGQLYLLEVNPRPFGFIKIMKKKYPELIAYIMGHKLVAYKNPKPVKWINVLRDMVLILKNPSEAIHMLKVLFDFNKRTFDVWDINDPLPFFYQMKR</sequence>
<evidence type="ECO:0000313" key="3">
    <source>
        <dbReference type="EMBL" id="PXX97921.1"/>
    </source>
</evidence>
<comment type="caution">
    <text evidence="3">The sequence shown here is derived from an EMBL/GenBank/DDBJ whole genome shotgun (WGS) entry which is preliminary data.</text>
</comment>
<feature type="domain" description="ATP-grasp" evidence="2">
    <location>
        <begin position="116"/>
        <end position="308"/>
    </location>
</feature>
<dbReference type="RefSeq" id="WP_110361853.1">
    <property type="nucleotide sequence ID" value="NZ_QFLI01000008.1"/>
</dbReference>
<dbReference type="InterPro" id="IPR011761">
    <property type="entry name" value="ATP-grasp"/>
</dbReference>
<organism evidence="3 4">
    <name type="scientific">Marinifilum breve</name>
    <dbReference type="NCBI Taxonomy" id="2184082"/>
    <lineage>
        <taxon>Bacteria</taxon>
        <taxon>Pseudomonadati</taxon>
        <taxon>Bacteroidota</taxon>
        <taxon>Bacteroidia</taxon>
        <taxon>Marinilabiliales</taxon>
        <taxon>Marinifilaceae</taxon>
    </lineage>
</organism>
<evidence type="ECO:0000259" key="2">
    <source>
        <dbReference type="PROSITE" id="PS50975"/>
    </source>
</evidence>
<dbReference type="PROSITE" id="PS50975">
    <property type="entry name" value="ATP_GRASP"/>
    <property type="match status" value="1"/>
</dbReference>
<dbReference type="SUPFAM" id="SSF56059">
    <property type="entry name" value="Glutathione synthetase ATP-binding domain-like"/>
    <property type="match status" value="1"/>
</dbReference>
<keyword evidence="1" id="KW-0547">Nucleotide-binding</keyword>
<evidence type="ECO:0000313" key="4">
    <source>
        <dbReference type="Proteomes" id="UP000248079"/>
    </source>
</evidence>
<evidence type="ECO:0000256" key="1">
    <source>
        <dbReference type="PROSITE-ProRule" id="PRU00409"/>
    </source>
</evidence>
<keyword evidence="1" id="KW-0067">ATP-binding</keyword>
<accession>A0A2V3ZU31</accession>
<protein>
    <recommendedName>
        <fullName evidence="2">ATP-grasp domain-containing protein</fullName>
    </recommendedName>
</protein>
<keyword evidence="4" id="KW-1185">Reference proteome</keyword>
<reference evidence="3 4" key="1">
    <citation type="submission" date="2018-05" db="EMBL/GenBank/DDBJ databases">
        <title>Marinifilum breve JC075T sp. nov., a marine bacterium isolated from Yongle Blue Hole in the South China Sea.</title>
        <authorList>
            <person name="Fu T."/>
        </authorList>
    </citation>
    <scope>NUCLEOTIDE SEQUENCE [LARGE SCALE GENOMIC DNA]</scope>
    <source>
        <strain evidence="3 4">JC075</strain>
    </source>
</reference>
<dbReference type="AlphaFoldDB" id="A0A2V3ZU31"/>
<dbReference type="Proteomes" id="UP000248079">
    <property type="component" value="Unassembled WGS sequence"/>
</dbReference>